<dbReference type="RefSeq" id="WP_100512679.1">
    <property type="nucleotide sequence ID" value="NZ_PEBK01000003.1"/>
</dbReference>
<keyword evidence="3 5" id="KW-0862">Zinc</keyword>
<dbReference type="CDD" id="cd08261">
    <property type="entry name" value="Zn_ADH7"/>
    <property type="match status" value="1"/>
</dbReference>
<evidence type="ECO:0000256" key="5">
    <source>
        <dbReference type="RuleBase" id="RU361277"/>
    </source>
</evidence>
<evidence type="ECO:0000313" key="8">
    <source>
        <dbReference type="Proteomes" id="UP000231451"/>
    </source>
</evidence>
<dbReference type="Pfam" id="PF08240">
    <property type="entry name" value="ADH_N"/>
    <property type="match status" value="1"/>
</dbReference>
<name>A0A2M9HFR9_9BIFI</name>
<dbReference type="PANTHER" id="PTHR43401:SF2">
    <property type="entry name" value="L-THREONINE 3-DEHYDROGENASE"/>
    <property type="match status" value="1"/>
</dbReference>
<dbReference type="InterPro" id="IPR011032">
    <property type="entry name" value="GroES-like_sf"/>
</dbReference>
<dbReference type="EMBL" id="PEBK01000003">
    <property type="protein sequence ID" value="PJM75674.1"/>
    <property type="molecule type" value="Genomic_DNA"/>
</dbReference>
<dbReference type="AlphaFoldDB" id="A0A2M9HFR9"/>
<dbReference type="PANTHER" id="PTHR43401">
    <property type="entry name" value="L-THREONINE 3-DEHYDROGENASE"/>
    <property type="match status" value="1"/>
</dbReference>
<dbReference type="InterPro" id="IPR013149">
    <property type="entry name" value="ADH-like_C"/>
</dbReference>
<dbReference type="Gene3D" id="3.40.50.720">
    <property type="entry name" value="NAD(P)-binding Rossmann-like Domain"/>
    <property type="match status" value="1"/>
</dbReference>
<keyword evidence="4" id="KW-0560">Oxidoreductase</keyword>
<dbReference type="GO" id="GO:0016491">
    <property type="term" value="F:oxidoreductase activity"/>
    <property type="evidence" value="ECO:0007669"/>
    <property type="project" value="UniProtKB-KW"/>
</dbReference>
<evidence type="ECO:0000259" key="6">
    <source>
        <dbReference type="SMART" id="SM00829"/>
    </source>
</evidence>
<dbReference type="GO" id="GO:0008270">
    <property type="term" value="F:zinc ion binding"/>
    <property type="evidence" value="ECO:0007669"/>
    <property type="project" value="InterPro"/>
</dbReference>
<dbReference type="InterPro" id="IPR013154">
    <property type="entry name" value="ADH-like_N"/>
</dbReference>
<keyword evidence="8" id="KW-1185">Reference proteome</keyword>
<feature type="domain" description="Enoyl reductase (ER)" evidence="6">
    <location>
        <begin position="8"/>
        <end position="336"/>
    </location>
</feature>
<dbReference type="InterPro" id="IPR036291">
    <property type="entry name" value="NAD(P)-bd_dom_sf"/>
</dbReference>
<evidence type="ECO:0000256" key="3">
    <source>
        <dbReference type="ARBA" id="ARBA00022833"/>
    </source>
</evidence>
<dbReference type="Gene3D" id="3.90.180.10">
    <property type="entry name" value="Medium-chain alcohol dehydrogenases, catalytic domain"/>
    <property type="match status" value="1"/>
</dbReference>
<dbReference type="PROSITE" id="PS00059">
    <property type="entry name" value="ADH_ZINC"/>
    <property type="match status" value="1"/>
</dbReference>
<dbReference type="Pfam" id="PF00107">
    <property type="entry name" value="ADH_zinc_N"/>
    <property type="match status" value="1"/>
</dbReference>
<organism evidence="7 8">
    <name type="scientific">Bifidobacterium simiarum</name>
    <dbReference type="NCBI Taxonomy" id="2045441"/>
    <lineage>
        <taxon>Bacteria</taxon>
        <taxon>Bacillati</taxon>
        <taxon>Actinomycetota</taxon>
        <taxon>Actinomycetes</taxon>
        <taxon>Bifidobacteriales</taxon>
        <taxon>Bifidobacteriaceae</taxon>
        <taxon>Bifidobacterium</taxon>
    </lineage>
</organism>
<protein>
    <submittedName>
        <fullName evidence="7">Alcohol dehydrogenase</fullName>
    </submittedName>
</protein>
<reference evidence="7 8" key="1">
    <citation type="submission" date="2017-10" db="EMBL/GenBank/DDBJ databases">
        <title>Draft genome sequences of strains TRE 1, TRE 9, TRE H and TRI 7, isolated from tamarins, belonging to four potential novel Bifidobacterium species.</title>
        <authorList>
            <person name="Mattarelli P."/>
            <person name="Modesto M."/>
            <person name="Puglisi E."/>
            <person name="Morelli L."/>
            <person name="Spezio C."/>
            <person name="Bonetti A."/>
            <person name="Sandri C."/>
        </authorList>
    </citation>
    <scope>NUCLEOTIDE SEQUENCE [LARGE SCALE GENOMIC DNA]</scope>
    <source>
        <strain evidence="8">TRI7</strain>
    </source>
</reference>
<evidence type="ECO:0000313" key="7">
    <source>
        <dbReference type="EMBL" id="PJM75674.1"/>
    </source>
</evidence>
<gene>
    <name evidence="7" type="ORF">CSQ87_04460</name>
</gene>
<sequence>MKAIVVNGPHDMRIEDVERPSVRKDDDVLIRVRAVGVCGSDMHILHGDNPFVSYPRVMGHEVVGEVAGFGSAVTGLDVGDHVVVEPITYGDNSYAVRRGMPNVSEDLKVNGVHVDGGEQEYLVVRHRQVHRIDKRVPWTTAVLAEPYTIAGNSTMRGHVGAGDTVLVQGAGPIGIAVLRIARAKGASVMVSDVVDDKLDFALANGAERVVNTVRENLVDAVSEWTNGEMANIVIDAACLPQTFQASFDLASVAGTIVVLGMNTTPVGIPQKPIMAKQLTVVGSRLQAFQFDPIIHMMESGLIGDDGLVTHVFDYKDAQKAFDLLDAHPEQVKKLVLTFGA</sequence>
<dbReference type="InterPro" id="IPR050129">
    <property type="entry name" value="Zn_alcohol_dh"/>
</dbReference>
<keyword evidence="2 5" id="KW-0479">Metal-binding</keyword>
<dbReference type="OrthoDB" id="241504at2"/>
<dbReference type="InterPro" id="IPR020843">
    <property type="entry name" value="ER"/>
</dbReference>
<evidence type="ECO:0000256" key="2">
    <source>
        <dbReference type="ARBA" id="ARBA00022723"/>
    </source>
</evidence>
<dbReference type="SUPFAM" id="SSF50129">
    <property type="entry name" value="GroES-like"/>
    <property type="match status" value="1"/>
</dbReference>
<comment type="caution">
    <text evidence="7">The sequence shown here is derived from an EMBL/GenBank/DDBJ whole genome shotgun (WGS) entry which is preliminary data.</text>
</comment>
<dbReference type="Proteomes" id="UP000231451">
    <property type="component" value="Unassembled WGS sequence"/>
</dbReference>
<dbReference type="SUPFAM" id="SSF51735">
    <property type="entry name" value="NAD(P)-binding Rossmann-fold domains"/>
    <property type="match status" value="1"/>
</dbReference>
<dbReference type="InterPro" id="IPR002328">
    <property type="entry name" value="ADH_Zn_CS"/>
</dbReference>
<evidence type="ECO:0000256" key="1">
    <source>
        <dbReference type="ARBA" id="ARBA00001947"/>
    </source>
</evidence>
<accession>A0A2M9HFR9</accession>
<evidence type="ECO:0000256" key="4">
    <source>
        <dbReference type="ARBA" id="ARBA00023002"/>
    </source>
</evidence>
<comment type="cofactor">
    <cofactor evidence="1 5">
        <name>Zn(2+)</name>
        <dbReference type="ChEBI" id="CHEBI:29105"/>
    </cofactor>
</comment>
<dbReference type="SMART" id="SM00829">
    <property type="entry name" value="PKS_ER"/>
    <property type="match status" value="1"/>
</dbReference>
<comment type="similarity">
    <text evidence="5">Belongs to the zinc-containing alcohol dehydrogenase family.</text>
</comment>
<proteinExistence type="inferred from homology"/>